<keyword evidence="1" id="KW-0472">Membrane</keyword>
<evidence type="ECO:0008006" key="4">
    <source>
        <dbReference type="Google" id="ProtNLM"/>
    </source>
</evidence>
<feature type="transmembrane region" description="Helical" evidence="1">
    <location>
        <begin position="122"/>
        <end position="140"/>
    </location>
</feature>
<reference evidence="3" key="1">
    <citation type="submission" date="2017-06" db="EMBL/GenBank/DDBJ databases">
        <title>Capnocytophaga spp. assemblies.</title>
        <authorList>
            <person name="Gulvik C.A."/>
        </authorList>
    </citation>
    <scope>NUCLEOTIDE SEQUENCE [LARGE SCALE GENOMIC DNA]</scope>
    <source>
        <strain evidence="3">H1496</strain>
    </source>
</reference>
<feature type="transmembrane region" description="Helical" evidence="1">
    <location>
        <begin position="12"/>
        <end position="33"/>
    </location>
</feature>
<sequence length="147" mass="16606">MMYTLLRTTHSLTAYIVLAVLCFAVVNALLGVLQKRKYTKADLRINLFALIFTHLQVTLGLILYFVTPLFQSWSAMGAGVMKDAYLRKMLVEHPFGLVAVALITIGWSLHKKQKTDIGAFKRILVFYALGLLLILGVLPWKTWMSAF</sequence>
<dbReference type="OrthoDB" id="329514at2"/>
<feature type="transmembrane region" description="Helical" evidence="1">
    <location>
        <begin position="45"/>
        <end position="70"/>
    </location>
</feature>
<name>A0A250FQ75_9FLAO</name>
<protein>
    <recommendedName>
        <fullName evidence="4">50S ribosomal protein L27</fullName>
    </recommendedName>
</protein>
<feature type="transmembrane region" description="Helical" evidence="1">
    <location>
        <begin position="90"/>
        <end position="110"/>
    </location>
</feature>
<organism evidence="2 3">
    <name type="scientific">Capnocytophaga gingivalis</name>
    <dbReference type="NCBI Taxonomy" id="1017"/>
    <lineage>
        <taxon>Bacteria</taxon>
        <taxon>Pseudomonadati</taxon>
        <taxon>Bacteroidota</taxon>
        <taxon>Flavobacteriia</taxon>
        <taxon>Flavobacteriales</taxon>
        <taxon>Flavobacteriaceae</taxon>
        <taxon>Capnocytophaga</taxon>
    </lineage>
</organism>
<evidence type="ECO:0000313" key="2">
    <source>
        <dbReference type="EMBL" id="ATA86535.1"/>
    </source>
</evidence>
<dbReference type="Proteomes" id="UP000217250">
    <property type="component" value="Chromosome"/>
</dbReference>
<gene>
    <name evidence="2" type="ORF">CGC50_04765</name>
</gene>
<dbReference type="EMBL" id="CP022386">
    <property type="protein sequence ID" value="ATA86535.1"/>
    <property type="molecule type" value="Genomic_DNA"/>
</dbReference>
<evidence type="ECO:0000256" key="1">
    <source>
        <dbReference type="SAM" id="Phobius"/>
    </source>
</evidence>
<keyword evidence="1" id="KW-1133">Transmembrane helix</keyword>
<evidence type="ECO:0000313" key="3">
    <source>
        <dbReference type="Proteomes" id="UP000217250"/>
    </source>
</evidence>
<dbReference type="KEGG" id="cgh:CGC50_04765"/>
<proteinExistence type="predicted"/>
<accession>A0A250FQ75</accession>
<dbReference type="AlphaFoldDB" id="A0A250FQ75"/>
<keyword evidence="1" id="KW-0812">Transmembrane</keyword>